<name>A0A4R5B1L6_9ACTN</name>
<dbReference type="EMBL" id="SMKY01000110">
    <property type="protein sequence ID" value="TDD79511.1"/>
    <property type="molecule type" value="Genomic_DNA"/>
</dbReference>
<proteinExistence type="predicted"/>
<organism evidence="2 3">
    <name type="scientific">Actinomadura darangshiensis</name>
    <dbReference type="NCBI Taxonomy" id="705336"/>
    <lineage>
        <taxon>Bacteria</taxon>
        <taxon>Bacillati</taxon>
        <taxon>Actinomycetota</taxon>
        <taxon>Actinomycetes</taxon>
        <taxon>Streptosporangiales</taxon>
        <taxon>Thermomonosporaceae</taxon>
        <taxon>Actinomadura</taxon>
    </lineage>
</organism>
<evidence type="ECO:0000259" key="1">
    <source>
        <dbReference type="Pfam" id="PF04149"/>
    </source>
</evidence>
<sequence>MTHWRKSSHSGSQPENCVECALLSPYHDPVVGVRDSKAPDGPRLVLTAEAWRELLVQLKREL</sequence>
<accession>A0A4R5B1L6</accession>
<protein>
    <submittedName>
        <fullName evidence="2">DUF397 domain-containing protein</fullName>
    </submittedName>
</protein>
<gene>
    <name evidence="2" type="ORF">E1293_23230</name>
</gene>
<reference evidence="2 3" key="1">
    <citation type="submission" date="2019-03" db="EMBL/GenBank/DDBJ databases">
        <title>Draft genome sequences of novel Actinobacteria.</title>
        <authorList>
            <person name="Sahin N."/>
            <person name="Ay H."/>
            <person name="Saygin H."/>
        </authorList>
    </citation>
    <scope>NUCLEOTIDE SEQUENCE [LARGE SCALE GENOMIC DNA]</scope>
    <source>
        <strain evidence="2 3">DSM 45941</strain>
    </source>
</reference>
<dbReference type="Proteomes" id="UP000295578">
    <property type="component" value="Unassembled WGS sequence"/>
</dbReference>
<dbReference type="Pfam" id="PF04149">
    <property type="entry name" value="DUF397"/>
    <property type="match status" value="1"/>
</dbReference>
<feature type="domain" description="DUF397" evidence="1">
    <location>
        <begin position="3"/>
        <end position="59"/>
    </location>
</feature>
<dbReference type="RefSeq" id="WP_132199569.1">
    <property type="nucleotide sequence ID" value="NZ_SMKY01000110.1"/>
</dbReference>
<dbReference type="AlphaFoldDB" id="A0A4R5B1L6"/>
<dbReference type="OrthoDB" id="4562195at2"/>
<evidence type="ECO:0000313" key="3">
    <source>
        <dbReference type="Proteomes" id="UP000295578"/>
    </source>
</evidence>
<comment type="caution">
    <text evidence="2">The sequence shown here is derived from an EMBL/GenBank/DDBJ whole genome shotgun (WGS) entry which is preliminary data.</text>
</comment>
<dbReference type="InterPro" id="IPR007278">
    <property type="entry name" value="DUF397"/>
</dbReference>
<evidence type="ECO:0000313" key="2">
    <source>
        <dbReference type="EMBL" id="TDD79511.1"/>
    </source>
</evidence>
<keyword evidence="3" id="KW-1185">Reference proteome</keyword>